<dbReference type="Proteomes" id="UP000823918">
    <property type="component" value="Unassembled WGS sequence"/>
</dbReference>
<dbReference type="Gene3D" id="3.40.1360.10">
    <property type="match status" value="1"/>
</dbReference>
<dbReference type="EMBL" id="DWWA01000049">
    <property type="protein sequence ID" value="HJC73004.1"/>
    <property type="molecule type" value="Genomic_DNA"/>
</dbReference>
<comment type="caution">
    <text evidence="2">The sequence shown here is derived from an EMBL/GenBank/DDBJ whole genome shotgun (WGS) entry which is preliminary data.</text>
</comment>
<gene>
    <name evidence="2" type="ORF">H9698_09480</name>
</gene>
<reference evidence="2" key="1">
    <citation type="journal article" date="2021" name="PeerJ">
        <title>Extensive microbial diversity within the chicken gut microbiome revealed by metagenomics and culture.</title>
        <authorList>
            <person name="Gilroy R."/>
            <person name="Ravi A."/>
            <person name="Getino M."/>
            <person name="Pursley I."/>
            <person name="Horton D.L."/>
            <person name="Alikhan N.F."/>
            <person name="Baker D."/>
            <person name="Gharbi K."/>
            <person name="Hall N."/>
            <person name="Watson M."/>
            <person name="Adriaenssens E.M."/>
            <person name="Foster-Nyarko E."/>
            <person name="Jarju S."/>
            <person name="Secka A."/>
            <person name="Antonio M."/>
            <person name="Oren A."/>
            <person name="Chaudhuri R.R."/>
            <person name="La Ragione R."/>
            <person name="Hildebrand F."/>
            <person name="Pallen M.J."/>
        </authorList>
    </citation>
    <scope>NUCLEOTIDE SEQUENCE</scope>
    <source>
        <strain evidence="2">5933</strain>
    </source>
</reference>
<reference evidence="2" key="2">
    <citation type="submission" date="2021-04" db="EMBL/GenBank/DDBJ databases">
        <authorList>
            <person name="Gilroy R."/>
        </authorList>
    </citation>
    <scope>NUCLEOTIDE SEQUENCE</scope>
    <source>
        <strain evidence="2">5933</strain>
    </source>
</reference>
<name>A0A9D2Q532_9FIRM</name>
<feature type="domain" description="DUF3991" evidence="1">
    <location>
        <begin position="115"/>
        <end position="187"/>
    </location>
</feature>
<dbReference type="AlphaFoldDB" id="A0A9D2Q532"/>
<protein>
    <submittedName>
        <fullName evidence="2">DUF3991 and toprim domain-containing protein</fullName>
    </submittedName>
</protein>
<proteinExistence type="predicted"/>
<dbReference type="InterPro" id="IPR025054">
    <property type="entry name" value="DUF3991"/>
</dbReference>
<dbReference type="SUPFAM" id="SSF56731">
    <property type="entry name" value="DNA primase core"/>
    <property type="match status" value="1"/>
</dbReference>
<organism evidence="2 3">
    <name type="scientific">Candidatus Ruthenibacterium merdavium</name>
    <dbReference type="NCBI Taxonomy" id="2838752"/>
    <lineage>
        <taxon>Bacteria</taxon>
        <taxon>Bacillati</taxon>
        <taxon>Bacillota</taxon>
        <taxon>Clostridia</taxon>
        <taxon>Eubacteriales</taxon>
        <taxon>Oscillospiraceae</taxon>
        <taxon>Ruthenibacterium</taxon>
    </lineage>
</organism>
<evidence type="ECO:0000313" key="3">
    <source>
        <dbReference type="Proteomes" id="UP000823918"/>
    </source>
</evidence>
<accession>A0A9D2Q532</accession>
<evidence type="ECO:0000259" key="1">
    <source>
        <dbReference type="Pfam" id="PF13154"/>
    </source>
</evidence>
<evidence type="ECO:0000313" key="2">
    <source>
        <dbReference type="EMBL" id="HJC73004.1"/>
    </source>
</evidence>
<sequence length="327" mass="37482">MLGYHPVQRRSNTLSWTLQEHDSLVITLDSNQHQRFIWNSQRLYGSVIDFYMAMTGADLQKTLHELGNLLKSRSISSWNVERSAERKTYERVEANKPDGLQLPEKSHNGYRRAYAYLIKSRGLNPKLVSELFEQKMLYQDTLGNVVFVGVSPETNHPDYASVRGTLSERVFRKDVTGSKKEIGFHFNLYRDPPPSKLFVCEAPIDAMSIASALMHYQVKTEPYGFLSLGGTSLNALEYHLKHSPQIKTIYLCQDNDEAGNRSRQAAVDYLVKNGFEGKIVQKPPIGKDFNEDLLQIRQRSIDTEQKMIKPVITQNKGEMLHECQHVF</sequence>
<dbReference type="Pfam" id="PF13155">
    <property type="entry name" value="Toprim_2"/>
    <property type="match status" value="1"/>
</dbReference>
<dbReference type="Pfam" id="PF13154">
    <property type="entry name" value="DUF3991"/>
    <property type="match status" value="1"/>
</dbReference>